<dbReference type="InterPro" id="IPR033399">
    <property type="entry name" value="TP_0789-like"/>
</dbReference>
<dbReference type="OrthoDB" id="597707at2"/>
<sequence>MNSILHWARLAVLVMVIFGPKIASADSSSSEVMRVLGNMEYLRGFRGTGFNFSAEVITVENGKASEQHQLDVKISEKGYALVEVLAPRNQLGRKTLLRDRDLWLYLPNSSNVIRIAPLQRVFGAASIADVLNISYLKGYTVLSSSRAGAGNRLQLNLKANDSAQTYARIELDYDLDTDRPVETRHFTASGRLLKTIQYKEFQQYDGSEKVEKIVILDSLRTSSSVWMRMGKYSRATYSDALFTKAALVGK</sequence>
<dbReference type="EMBL" id="FNTS01000002">
    <property type="protein sequence ID" value="SED17254.1"/>
    <property type="molecule type" value="Genomic_DNA"/>
</dbReference>
<dbReference type="AlphaFoldDB" id="A0A1S2V5P3"/>
<keyword evidence="5" id="KW-1185">Reference proteome</keyword>
<dbReference type="Proteomes" id="UP000181661">
    <property type="component" value="Unassembled WGS sequence"/>
</dbReference>
<dbReference type="EMBL" id="MDDR01000009">
    <property type="protein sequence ID" value="OIN53999.1"/>
    <property type="molecule type" value="Genomic_DNA"/>
</dbReference>
<evidence type="ECO:0000313" key="4">
    <source>
        <dbReference type="Proteomes" id="UP000181661"/>
    </source>
</evidence>
<organism evidence="2 4">
    <name type="scientific">Pseudomonas costantinii</name>
    <dbReference type="NCBI Taxonomy" id="168469"/>
    <lineage>
        <taxon>Bacteria</taxon>
        <taxon>Pseudomonadati</taxon>
        <taxon>Pseudomonadota</taxon>
        <taxon>Gammaproteobacteria</taxon>
        <taxon>Pseudomonadales</taxon>
        <taxon>Pseudomonadaceae</taxon>
        <taxon>Pseudomonas</taxon>
    </lineage>
</organism>
<comment type="caution">
    <text evidence="2">The sequence shown here is derived from an EMBL/GenBank/DDBJ whole genome shotgun (WGS) entry which is preliminary data.</text>
</comment>
<dbReference type="Pfam" id="PF17131">
    <property type="entry name" value="LolA_like"/>
    <property type="match status" value="1"/>
</dbReference>
<evidence type="ECO:0000313" key="2">
    <source>
        <dbReference type="EMBL" id="OIN53999.1"/>
    </source>
</evidence>
<reference evidence="3 5" key="2">
    <citation type="submission" date="2016-10" db="EMBL/GenBank/DDBJ databases">
        <authorList>
            <person name="Varghese N."/>
            <person name="Submissions S."/>
        </authorList>
    </citation>
    <scope>NUCLEOTIDE SEQUENCE [LARGE SCALE GENOMIC DNA]</scope>
    <source>
        <strain evidence="3 5">BS2773</strain>
    </source>
</reference>
<protein>
    <recommendedName>
        <fullName evidence="1">Uncharacterized protein TP-0789 domain-containing protein</fullName>
    </recommendedName>
</protein>
<dbReference type="RefSeq" id="WP_071483335.1">
    <property type="nucleotide sequence ID" value="NZ_FNTS01000002.1"/>
</dbReference>
<dbReference type="Gene3D" id="2.50.20.10">
    <property type="entry name" value="Lipoprotein localisation LolA/LolB/LppX"/>
    <property type="match status" value="1"/>
</dbReference>
<evidence type="ECO:0000259" key="1">
    <source>
        <dbReference type="Pfam" id="PF17131"/>
    </source>
</evidence>
<dbReference type="Proteomes" id="UP000182179">
    <property type="component" value="Unassembled WGS sequence"/>
</dbReference>
<reference evidence="2 4" key="1">
    <citation type="submission" date="2016-08" db="EMBL/GenBank/DDBJ databases">
        <title>Draft genome sequence of Pseudomonas costantinii LMG 22119, type strain isolated from cultivated mushroom (Agaricus bisporus) sporophores.</title>
        <authorList>
            <person name="Tambong J.T."/>
        </authorList>
    </citation>
    <scope>NUCLEOTIDE SEQUENCE [LARGE SCALE GENOMIC DNA]</scope>
    <source>
        <strain evidence="2 4">LMG 22119</strain>
    </source>
</reference>
<feature type="domain" description="Uncharacterized protein TP-0789" evidence="1">
    <location>
        <begin position="79"/>
        <end position="247"/>
    </location>
</feature>
<dbReference type="CDD" id="cd16329">
    <property type="entry name" value="LolA_like"/>
    <property type="match status" value="1"/>
</dbReference>
<name>A0A1S2V5P3_9PSED</name>
<evidence type="ECO:0000313" key="3">
    <source>
        <dbReference type="EMBL" id="SED17254.1"/>
    </source>
</evidence>
<proteinExistence type="predicted"/>
<accession>A0A1S2V5P3</accession>
<evidence type="ECO:0000313" key="5">
    <source>
        <dbReference type="Proteomes" id="UP000182179"/>
    </source>
</evidence>
<gene>
    <name evidence="2" type="ORF">BFL40_07360</name>
    <name evidence="3" type="ORF">SAMN04515675_0126</name>
</gene>